<dbReference type="InterPro" id="IPR026960">
    <property type="entry name" value="RVT-Znf"/>
</dbReference>
<dbReference type="EMBL" id="JANJYJ010000003">
    <property type="protein sequence ID" value="KAK3221941.1"/>
    <property type="molecule type" value="Genomic_DNA"/>
</dbReference>
<evidence type="ECO:0000313" key="2">
    <source>
        <dbReference type="EMBL" id="KAK3221941.1"/>
    </source>
</evidence>
<evidence type="ECO:0000313" key="3">
    <source>
        <dbReference type="Proteomes" id="UP001281410"/>
    </source>
</evidence>
<organism evidence="2 3">
    <name type="scientific">Dipteronia sinensis</name>
    <dbReference type="NCBI Taxonomy" id="43782"/>
    <lineage>
        <taxon>Eukaryota</taxon>
        <taxon>Viridiplantae</taxon>
        <taxon>Streptophyta</taxon>
        <taxon>Embryophyta</taxon>
        <taxon>Tracheophyta</taxon>
        <taxon>Spermatophyta</taxon>
        <taxon>Magnoliopsida</taxon>
        <taxon>eudicotyledons</taxon>
        <taxon>Gunneridae</taxon>
        <taxon>Pentapetalae</taxon>
        <taxon>rosids</taxon>
        <taxon>malvids</taxon>
        <taxon>Sapindales</taxon>
        <taxon>Sapindaceae</taxon>
        <taxon>Hippocastanoideae</taxon>
        <taxon>Acereae</taxon>
        <taxon>Dipteronia</taxon>
    </lineage>
</organism>
<dbReference type="Gene3D" id="3.30.420.10">
    <property type="entry name" value="Ribonuclease H-like superfamily/Ribonuclease H"/>
    <property type="match status" value="1"/>
</dbReference>
<protein>
    <recommendedName>
        <fullName evidence="1">Reverse transcriptase zinc-binding domain-containing protein</fullName>
    </recommendedName>
</protein>
<dbReference type="Pfam" id="PF13966">
    <property type="entry name" value="zf-RVT"/>
    <property type="match status" value="1"/>
</dbReference>
<comment type="caution">
    <text evidence="2">The sequence shown here is derived from an EMBL/GenBank/DDBJ whole genome shotgun (WGS) entry which is preliminary data.</text>
</comment>
<keyword evidence="3" id="KW-1185">Reference proteome</keyword>
<proteinExistence type="predicted"/>
<dbReference type="AlphaFoldDB" id="A0AAE0APP4"/>
<reference evidence="2" key="1">
    <citation type="journal article" date="2023" name="Plant J.">
        <title>Genome sequences and population genomics provide insights into the demographic history, inbreeding, and mutation load of two 'living fossil' tree species of Dipteronia.</title>
        <authorList>
            <person name="Feng Y."/>
            <person name="Comes H.P."/>
            <person name="Chen J."/>
            <person name="Zhu S."/>
            <person name="Lu R."/>
            <person name="Zhang X."/>
            <person name="Li P."/>
            <person name="Qiu J."/>
            <person name="Olsen K.M."/>
            <person name="Qiu Y."/>
        </authorList>
    </citation>
    <scope>NUCLEOTIDE SEQUENCE</scope>
    <source>
        <strain evidence="2">NBL</strain>
    </source>
</reference>
<evidence type="ECO:0000259" key="1">
    <source>
        <dbReference type="Pfam" id="PF13966"/>
    </source>
</evidence>
<dbReference type="Proteomes" id="UP001281410">
    <property type="component" value="Unassembled WGS sequence"/>
</dbReference>
<name>A0AAE0APP4_9ROSI</name>
<sequence length="367" mass="41391">MLLIGKLYAETRSFEVWGLVDWWIKIGVLFAKWVLRFGTEENALWRRVICARYGISCSSLLCDWKCINNANVFVKAIASLFEVTSPTGKVFTDGLKVVIGNGGRAIFWDTSGGDSVHLKLACPRIFALTVNKKWVVQDYGSWRSIKDSLAWAFSHDGKFSMGSFRLCLEESGLTSLLDHKFIWKKICPPKIQIFIWQALRGWLMVRQILQKFGVGLVTSMACHLCNSEGWQGLCSEDKNSRAWNTLFVALLWSIWESRNQKVFKGFLNSNSTEILAIQRAVILSVSVISFVGKEIDVVSDSKDVVAWINSEGFSSLNRVKLIYDNRTGLNMLGNTRVIHNPRFSNFFVDALAKKGSGSGGKSLIWDF</sequence>
<gene>
    <name evidence="2" type="ORF">Dsin_008966</name>
</gene>
<accession>A0AAE0APP4</accession>
<feature type="domain" description="Reverse transcriptase zinc-binding" evidence="1">
    <location>
        <begin position="177"/>
        <end position="228"/>
    </location>
</feature>
<dbReference type="GO" id="GO:0003676">
    <property type="term" value="F:nucleic acid binding"/>
    <property type="evidence" value="ECO:0007669"/>
    <property type="project" value="InterPro"/>
</dbReference>
<dbReference type="InterPro" id="IPR036397">
    <property type="entry name" value="RNaseH_sf"/>
</dbReference>